<evidence type="ECO:0000256" key="4">
    <source>
        <dbReference type="ARBA" id="ARBA00040194"/>
    </source>
</evidence>
<accession>A0A366JPI5</accession>
<keyword evidence="2" id="KW-0378">Hydrolase</keyword>
<evidence type="ECO:0000259" key="5">
    <source>
        <dbReference type="SMART" id="SM00507"/>
    </source>
</evidence>
<dbReference type="GO" id="GO:0016787">
    <property type="term" value="F:hydrolase activity"/>
    <property type="evidence" value="ECO:0007669"/>
    <property type="project" value="UniProtKB-KW"/>
</dbReference>
<dbReference type="OrthoDB" id="9811997at2"/>
<proteinExistence type="inferred from homology"/>
<protein>
    <recommendedName>
        <fullName evidence="4">Putative HNH nuclease YajD</fullName>
    </recommendedName>
</protein>
<evidence type="ECO:0000256" key="3">
    <source>
        <dbReference type="ARBA" id="ARBA00038412"/>
    </source>
</evidence>
<keyword evidence="7" id="KW-1185">Reference proteome</keyword>
<dbReference type="RefSeq" id="WP_113884346.1">
    <property type="nucleotide sequence ID" value="NZ_QNSF01000011.1"/>
</dbReference>
<dbReference type="Gene3D" id="1.10.30.50">
    <property type="match status" value="1"/>
</dbReference>
<dbReference type="SMART" id="SM00507">
    <property type="entry name" value="HNHc"/>
    <property type="match status" value="1"/>
</dbReference>
<dbReference type="CDD" id="cd00085">
    <property type="entry name" value="HNHc"/>
    <property type="match status" value="1"/>
</dbReference>
<dbReference type="GO" id="GO:0003676">
    <property type="term" value="F:nucleic acid binding"/>
    <property type="evidence" value="ECO:0007669"/>
    <property type="project" value="InterPro"/>
</dbReference>
<dbReference type="PANTHER" id="PTHR41286">
    <property type="entry name" value="HNH NUCLEASE YAJD-RELATED"/>
    <property type="match status" value="1"/>
</dbReference>
<keyword evidence="6" id="KW-0255">Endonuclease</keyword>
<sequence length="99" mass="11891">MNFYKTTRWKNKRKKILRRDNYMCQECARYGKTKEATTVHHCFPLERYESYKLLSWNLVSLCTECHNGMHDRTTNELTLDGMLWMTRAELRSKDAGCEC</sequence>
<organism evidence="6 7">
    <name type="scientific">Cytobacillus firmus</name>
    <name type="common">Bacillus firmus</name>
    <dbReference type="NCBI Taxonomy" id="1399"/>
    <lineage>
        <taxon>Bacteria</taxon>
        <taxon>Bacillati</taxon>
        <taxon>Bacillota</taxon>
        <taxon>Bacilli</taxon>
        <taxon>Bacillales</taxon>
        <taxon>Bacillaceae</taxon>
        <taxon>Cytobacillus</taxon>
    </lineage>
</organism>
<comment type="caution">
    <text evidence="6">The sequence shown here is derived from an EMBL/GenBank/DDBJ whole genome shotgun (WGS) entry which is preliminary data.</text>
</comment>
<dbReference type="Proteomes" id="UP000252731">
    <property type="component" value="Unassembled WGS sequence"/>
</dbReference>
<dbReference type="EMBL" id="QNSF01000011">
    <property type="protein sequence ID" value="RBP89387.1"/>
    <property type="molecule type" value="Genomic_DNA"/>
</dbReference>
<dbReference type="PANTHER" id="PTHR41286:SF1">
    <property type="entry name" value="HNH NUCLEASE YAJD-RELATED"/>
    <property type="match status" value="1"/>
</dbReference>
<dbReference type="InterPro" id="IPR003615">
    <property type="entry name" value="HNH_nuc"/>
</dbReference>
<dbReference type="Pfam" id="PF01844">
    <property type="entry name" value="HNH"/>
    <property type="match status" value="1"/>
</dbReference>
<comment type="similarity">
    <text evidence="3">Belongs to the HNH nuclease family.</text>
</comment>
<evidence type="ECO:0000256" key="2">
    <source>
        <dbReference type="ARBA" id="ARBA00022801"/>
    </source>
</evidence>
<dbReference type="GO" id="GO:0004519">
    <property type="term" value="F:endonuclease activity"/>
    <property type="evidence" value="ECO:0007669"/>
    <property type="project" value="UniProtKB-KW"/>
</dbReference>
<evidence type="ECO:0000313" key="7">
    <source>
        <dbReference type="Proteomes" id="UP000252731"/>
    </source>
</evidence>
<dbReference type="InterPro" id="IPR002711">
    <property type="entry name" value="HNH"/>
</dbReference>
<name>A0A366JPI5_CYTFI</name>
<dbReference type="GO" id="GO:0008270">
    <property type="term" value="F:zinc ion binding"/>
    <property type="evidence" value="ECO:0007669"/>
    <property type="project" value="InterPro"/>
</dbReference>
<evidence type="ECO:0000313" key="6">
    <source>
        <dbReference type="EMBL" id="RBP89387.1"/>
    </source>
</evidence>
<keyword evidence="1" id="KW-0540">Nuclease</keyword>
<feature type="domain" description="HNH nuclease" evidence="5">
    <location>
        <begin position="11"/>
        <end position="67"/>
    </location>
</feature>
<dbReference type="GO" id="GO:0005829">
    <property type="term" value="C:cytosol"/>
    <property type="evidence" value="ECO:0007669"/>
    <property type="project" value="TreeGrafter"/>
</dbReference>
<reference evidence="6 7" key="1">
    <citation type="submission" date="2018-06" db="EMBL/GenBank/DDBJ databases">
        <title>Freshwater and sediment microbial communities from various areas in North America, analyzing microbe dynamics in response to fracking.</title>
        <authorList>
            <person name="Lamendella R."/>
        </authorList>
    </citation>
    <scope>NUCLEOTIDE SEQUENCE [LARGE SCALE GENOMIC DNA]</scope>
    <source>
        <strain evidence="6 7">14_TX</strain>
    </source>
</reference>
<dbReference type="AlphaFoldDB" id="A0A366JPI5"/>
<gene>
    <name evidence="6" type="ORF">DFO70_11134</name>
</gene>
<evidence type="ECO:0000256" key="1">
    <source>
        <dbReference type="ARBA" id="ARBA00022722"/>
    </source>
</evidence>